<reference evidence="1 2" key="1">
    <citation type="submission" date="2019-09" db="EMBL/GenBank/DDBJ databases">
        <title>Actinomadura physcomitrii sp. nov., a novel actinomycete isolated from moss [Physcomitrium sphaericum (Ludw) Fuernr].</title>
        <authorList>
            <person name="Zhuang X."/>
            <person name="Liu C."/>
        </authorList>
    </citation>
    <scope>NUCLEOTIDE SEQUENCE [LARGE SCALE GENOMIC DNA]</scope>
    <source>
        <strain evidence="1 2">HMC1</strain>
    </source>
</reference>
<keyword evidence="2" id="KW-1185">Reference proteome</keyword>
<evidence type="ECO:0000313" key="1">
    <source>
        <dbReference type="EMBL" id="KAB2347303.1"/>
    </source>
</evidence>
<name>A0A6H9YZ43_9ACTN</name>
<gene>
    <name evidence="1" type="ORF">F8566_20025</name>
</gene>
<dbReference type="AlphaFoldDB" id="A0A6H9YZ43"/>
<accession>A0A6H9YZ43</accession>
<comment type="caution">
    <text evidence="1">The sequence shown here is derived from an EMBL/GenBank/DDBJ whole genome shotgun (WGS) entry which is preliminary data.</text>
</comment>
<protein>
    <submittedName>
        <fullName evidence="1">Uncharacterized protein</fullName>
    </submittedName>
</protein>
<evidence type="ECO:0000313" key="2">
    <source>
        <dbReference type="Proteomes" id="UP000468735"/>
    </source>
</evidence>
<dbReference type="RefSeq" id="WP_151562005.1">
    <property type="nucleotide sequence ID" value="NZ_WBMT01000009.1"/>
</dbReference>
<proteinExistence type="predicted"/>
<dbReference type="Proteomes" id="UP000468735">
    <property type="component" value="Unassembled WGS sequence"/>
</dbReference>
<organism evidence="1 2">
    <name type="scientific">Actinomadura rudentiformis</name>
    <dbReference type="NCBI Taxonomy" id="359158"/>
    <lineage>
        <taxon>Bacteria</taxon>
        <taxon>Bacillati</taxon>
        <taxon>Actinomycetota</taxon>
        <taxon>Actinomycetes</taxon>
        <taxon>Streptosporangiales</taxon>
        <taxon>Thermomonosporaceae</taxon>
        <taxon>Actinomadura</taxon>
    </lineage>
</organism>
<dbReference type="EMBL" id="WBMT01000009">
    <property type="protein sequence ID" value="KAB2347303.1"/>
    <property type="molecule type" value="Genomic_DNA"/>
</dbReference>
<sequence length="269" mass="30413">MTKTNFARSDRDELRHLRELQQAALEACDADALSTLIGQVATGSADQAEVEKLRAAVGDLLLRVKSLHEDNTRLRDQAYRDTVTNREYCRSVEEAAQRRARDRAQDFAVRALQDLVHPVRQLAERYPSAQADRVLSKLEREIDPESPRAVLADMQAAHRRLMAEKRALWNTLFRHGLLNDLDPVRPENRQDEAPAAKPARMWPLRDDSAKHQIRLITPANSHDIAVTCTCMPAGTWLDAAPILPAERAIAAYREHVNAREPAKEVERDA</sequence>